<dbReference type="PANTHER" id="PTHR21284:SF12">
    <property type="entry name" value="EG:80H7.2 PROTEIN"/>
    <property type="match status" value="1"/>
</dbReference>
<evidence type="ECO:0000313" key="7">
    <source>
        <dbReference type="Proteomes" id="UP000494206"/>
    </source>
</evidence>
<dbReference type="GO" id="GO:0016020">
    <property type="term" value="C:membrane"/>
    <property type="evidence" value="ECO:0007669"/>
    <property type="project" value="UniProtKB-SubCell"/>
</dbReference>
<feature type="transmembrane region" description="Helical" evidence="5">
    <location>
        <begin position="12"/>
        <end position="34"/>
    </location>
</feature>
<dbReference type="AlphaFoldDB" id="A0A8S1EKL1"/>
<accession>A0A8S1EKL1</accession>
<dbReference type="OrthoDB" id="5831864at2759"/>
<keyword evidence="4 5" id="KW-0472">Membrane</keyword>
<dbReference type="PANTHER" id="PTHR21284">
    <property type="entry name" value="EG:80H7.2 PROTEIN"/>
    <property type="match status" value="1"/>
</dbReference>
<dbReference type="Proteomes" id="UP000494206">
    <property type="component" value="Unassembled WGS sequence"/>
</dbReference>
<feature type="transmembrane region" description="Helical" evidence="5">
    <location>
        <begin position="100"/>
        <end position="120"/>
    </location>
</feature>
<comment type="subcellular location">
    <subcellularLocation>
        <location evidence="1">Membrane</location>
        <topology evidence="1">Multi-pass membrane protein</topology>
    </subcellularLocation>
</comment>
<feature type="transmembrane region" description="Helical" evidence="5">
    <location>
        <begin position="182"/>
        <end position="203"/>
    </location>
</feature>
<evidence type="ECO:0000256" key="1">
    <source>
        <dbReference type="ARBA" id="ARBA00004141"/>
    </source>
</evidence>
<keyword evidence="3 5" id="KW-1133">Transmembrane helix</keyword>
<name>A0A8S1EKL1_9PELO</name>
<organism evidence="6 7">
    <name type="scientific">Caenorhabditis bovis</name>
    <dbReference type="NCBI Taxonomy" id="2654633"/>
    <lineage>
        <taxon>Eukaryota</taxon>
        <taxon>Metazoa</taxon>
        <taxon>Ecdysozoa</taxon>
        <taxon>Nematoda</taxon>
        <taxon>Chromadorea</taxon>
        <taxon>Rhabditida</taxon>
        <taxon>Rhabditina</taxon>
        <taxon>Rhabditomorpha</taxon>
        <taxon>Rhabditoidea</taxon>
        <taxon>Rhabditidae</taxon>
        <taxon>Peloderinae</taxon>
        <taxon>Caenorhabditis</taxon>
    </lineage>
</organism>
<gene>
    <name evidence="6" type="ORF">CBOVIS_LOCUS3177</name>
</gene>
<keyword evidence="2 5" id="KW-0812">Transmembrane</keyword>
<dbReference type="Pfam" id="PF13903">
    <property type="entry name" value="Claudin_2"/>
    <property type="match status" value="1"/>
</dbReference>
<dbReference type="EMBL" id="CADEPM010000002">
    <property type="protein sequence ID" value="CAB3400186.1"/>
    <property type="molecule type" value="Genomic_DNA"/>
</dbReference>
<protein>
    <submittedName>
        <fullName evidence="6">Uncharacterized protein</fullName>
    </submittedName>
</protein>
<evidence type="ECO:0000256" key="2">
    <source>
        <dbReference type="ARBA" id="ARBA00022692"/>
    </source>
</evidence>
<feature type="transmembrane region" description="Helical" evidence="5">
    <location>
        <begin position="132"/>
        <end position="152"/>
    </location>
</feature>
<proteinExistence type="predicted"/>
<comment type="caution">
    <text evidence="6">The sequence shown here is derived from an EMBL/GenBank/DDBJ whole genome shotgun (WGS) entry which is preliminary data.</text>
</comment>
<sequence>MAMQFTGLQVVSWILLLVGTGMLAISLISDFWSIHEPRSPTDNLVMNRGILKQCISTRQYASCSFRLSSMFKQLRNYMESYDVLTERTTYQHLATQTFEVVVALFIVIAALIAGTILFFGPFCCQRCKASTTLLLFLTGVFAGSGCLIYLNANREGKTFTLQQMMNDVYQYDYGSRNNTLSWSFYLAVASSVTILFSALLLCVSSRVDPDVEFDNESTTV</sequence>
<evidence type="ECO:0000256" key="4">
    <source>
        <dbReference type="ARBA" id="ARBA00023136"/>
    </source>
</evidence>
<keyword evidence="7" id="KW-1185">Reference proteome</keyword>
<dbReference type="Gene3D" id="1.20.140.150">
    <property type="match status" value="1"/>
</dbReference>
<dbReference type="InterPro" id="IPR004031">
    <property type="entry name" value="PMP22/EMP/MP20/Claudin"/>
</dbReference>
<reference evidence="6 7" key="1">
    <citation type="submission" date="2020-04" db="EMBL/GenBank/DDBJ databases">
        <authorList>
            <person name="Laetsch R D."/>
            <person name="Stevens L."/>
            <person name="Kumar S."/>
            <person name="Blaxter L. M."/>
        </authorList>
    </citation>
    <scope>NUCLEOTIDE SEQUENCE [LARGE SCALE GENOMIC DNA]</scope>
</reference>
<evidence type="ECO:0000256" key="3">
    <source>
        <dbReference type="ARBA" id="ARBA00022989"/>
    </source>
</evidence>
<evidence type="ECO:0000313" key="6">
    <source>
        <dbReference type="EMBL" id="CAB3400186.1"/>
    </source>
</evidence>
<evidence type="ECO:0000256" key="5">
    <source>
        <dbReference type="SAM" id="Phobius"/>
    </source>
</evidence>